<dbReference type="Pfam" id="PF17645">
    <property type="entry name" value="Amdase"/>
    <property type="match status" value="1"/>
</dbReference>
<reference evidence="1 2" key="1">
    <citation type="journal article" date="2013" name="Int. J. Syst. Evol. Microbiol.">
        <title>Roseomonas aerophila sp. nov., isolated from air.</title>
        <authorList>
            <person name="Kim S.J."/>
            <person name="Weon H.Y."/>
            <person name="Ahn J.H."/>
            <person name="Hong S.B."/>
            <person name="Seok S.J."/>
            <person name="Whang K.S."/>
            <person name="Kwon S.W."/>
        </authorList>
    </citation>
    <scope>NUCLEOTIDE SEQUENCE [LARGE SCALE GENOMIC DNA]</scope>
    <source>
        <strain evidence="1 2">NBRC 108923</strain>
    </source>
</reference>
<dbReference type="EMBL" id="JACTVA010000005">
    <property type="protein sequence ID" value="MBC9206172.1"/>
    <property type="molecule type" value="Genomic_DNA"/>
</dbReference>
<accession>A0ABR7RJ36</accession>
<name>A0ABR7RJ36_9PROT</name>
<dbReference type="PIRSF" id="PIRSF015736">
    <property type="entry name" value="MI"/>
    <property type="match status" value="1"/>
</dbReference>
<comment type="caution">
    <text evidence="1">The sequence shown here is derived from an EMBL/GenBank/DDBJ whole genome shotgun (WGS) entry which is preliminary data.</text>
</comment>
<dbReference type="InterPro" id="IPR053714">
    <property type="entry name" value="Iso_Racemase_Enz_sf"/>
</dbReference>
<dbReference type="PANTHER" id="PTHR40267">
    <property type="entry name" value="BLR3294 PROTEIN"/>
    <property type="match status" value="1"/>
</dbReference>
<dbReference type="Gene3D" id="3.40.50.12500">
    <property type="match status" value="1"/>
</dbReference>
<sequence>MPDAQGWRAKFGVLGPSTNTIVQPDFDALRPRGVTNHYSRIFTPNAQAISNESFRAGAEVIAGNTLDAVRSVMTCKPDHLVMGMSAVTFFDGVKGADRFVKQVEDESGLRISVGSHACTAALNRHGGIRRLAVLSPYWPSMNSEVSRYFGDMGFSVVRDVALQCPSWIAIAEVTPETLRNTLRELDGDDIDAIVQVGTNLSMMRLAAAAELWLGKPVIAINTATYWHALRSNNIHDQMDGFGPLMAEF</sequence>
<dbReference type="InterPro" id="IPR026286">
    <property type="entry name" value="MaiA/AMDase"/>
</dbReference>
<dbReference type="PANTHER" id="PTHR40267:SF1">
    <property type="entry name" value="BLR3294 PROTEIN"/>
    <property type="match status" value="1"/>
</dbReference>
<evidence type="ECO:0000313" key="2">
    <source>
        <dbReference type="Proteomes" id="UP000626026"/>
    </source>
</evidence>
<protein>
    <submittedName>
        <fullName evidence="1">Arylmalonate decarboxylase</fullName>
    </submittedName>
</protein>
<dbReference type="Proteomes" id="UP000626026">
    <property type="component" value="Unassembled WGS sequence"/>
</dbReference>
<gene>
    <name evidence="1" type="ORF">IBL26_04935</name>
</gene>
<proteinExistence type="predicted"/>
<evidence type="ECO:0000313" key="1">
    <source>
        <dbReference type="EMBL" id="MBC9206172.1"/>
    </source>
</evidence>
<keyword evidence="2" id="KW-1185">Reference proteome</keyword>
<organism evidence="1 2">
    <name type="scientific">Teichococcus aerophilus</name>
    <dbReference type="NCBI Taxonomy" id="1224513"/>
    <lineage>
        <taxon>Bacteria</taxon>
        <taxon>Pseudomonadati</taxon>
        <taxon>Pseudomonadota</taxon>
        <taxon>Alphaproteobacteria</taxon>
        <taxon>Acetobacterales</taxon>
        <taxon>Roseomonadaceae</taxon>
        <taxon>Roseomonas</taxon>
    </lineage>
</organism>
<dbReference type="RefSeq" id="WP_187783349.1">
    <property type="nucleotide sequence ID" value="NZ_JACTVA010000005.1"/>
</dbReference>